<dbReference type="Gene3D" id="1.20.1250.20">
    <property type="entry name" value="MFS general substrate transporter like domains"/>
    <property type="match status" value="1"/>
</dbReference>
<evidence type="ECO:0000256" key="3">
    <source>
        <dbReference type="ARBA" id="ARBA00022448"/>
    </source>
</evidence>
<dbReference type="InterPro" id="IPR036259">
    <property type="entry name" value="MFS_trans_sf"/>
</dbReference>
<keyword evidence="5 8" id="KW-0812">Transmembrane</keyword>
<dbReference type="PANTHER" id="PTHR43271">
    <property type="entry name" value="BLL2771 PROTEIN"/>
    <property type="match status" value="1"/>
</dbReference>
<feature type="transmembrane region" description="Helical" evidence="8">
    <location>
        <begin position="104"/>
        <end position="126"/>
    </location>
</feature>
<evidence type="ECO:0000259" key="9">
    <source>
        <dbReference type="PROSITE" id="PS50850"/>
    </source>
</evidence>
<dbReference type="EMBL" id="JAUUTP010000001">
    <property type="protein sequence ID" value="MDP1417086.1"/>
    <property type="molecule type" value="Genomic_DNA"/>
</dbReference>
<feature type="transmembrane region" description="Helical" evidence="8">
    <location>
        <begin position="167"/>
        <end position="189"/>
    </location>
</feature>
<dbReference type="PANTHER" id="PTHR43271:SF1">
    <property type="entry name" value="INNER MEMBRANE TRANSPORT PROTEIN YNFM"/>
    <property type="match status" value="1"/>
</dbReference>
<dbReference type="Pfam" id="PF07690">
    <property type="entry name" value="MFS_1"/>
    <property type="match status" value="1"/>
</dbReference>
<keyword evidence="4" id="KW-1003">Cell membrane</keyword>
<evidence type="ECO:0000256" key="7">
    <source>
        <dbReference type="ARBA" id="ARBA00023136"/>
    </source>
</evidence>
<feature type="transmembrane region" description="Helical" evidence="8">
    <location>
        <begin position="251"/>
        <end position="271"/>
    </location>
</feature>
<evidence type="ECO:0000313" key="10">
    <source>
        <dbReference type="EMBL" id="MDP1417086.1"/>
    </source>
</evidence>
<feature type="transmembrane region" description="Helical" evidence="8">
    <location>
        <begin position="80"/>
        <end position="98"/>
    </location>
</feature>
<dbReference type="SUPFAM" id="SSF103473">
    <property type="entry name" value="MFS general substrate transporter"/>
    <property type="match status" value="1"/>
</dbReference>
<dbReference type="InterPro" id="IPR011701">
    <property type="entry name" value="MFS"/>
</dbReference>
<keyword evidence="6 8" id="KW-1133">Transmembrane helix</keyword>
<feature type="transmembrane region" description="Helical" evidence="8">
    <location>
        <begin position="307"/>
        <end position="330"/>
    </location>
</feature>
<feature type="domain" description="Major facilitator superfamily (MFS) profile" evidence="9">
    <location>
        <begin position="14"/>
        <end position="394"/>
    </location>
</feature>
<feature type="transmembrane region" description="Helical" evidence="8">
    <location>
        <begin position="283"/>
        <end position="301"/>
    </location>
</feature>
<evidence type="ECO:0000256" key="4">
    <source>
        <dbReference type="ARBA" id="ARBA00022475"/>
    </source>
</evidence>
<keyword evidence="7 8" id="KW-0472">Membrane</keyword>
<dbReference type="RefSeq" id="WP_305158642.1">
    <property type="nucleotide sequence ID" value="NZ_JAUUTP010000001.1"/>
</dbReference>
<comment type="caution">
    <text evidence="10">The sequence shown here is derived from an EMBL/GenBank/DDBJ whole genome shotgun (WGS) entry which is preliminary data.</text>
</comment>
<keyword evidence="3" id="KW-0813">Transport</keyword>
<comment type="similarity">
    <text evidence="2">Belongs to the major facilitator superfamily.</text>
</comment>
<protein>
    <submittedName>
        <fullName evidence="10">MFS transporter</fullName>
    </submittedName>
</protein>
<feature type="transmembrane region" description="Helical" evidence="8">
    <location>
        <begin position="342"/>
        <end position="363"/>
    </location>
</feature>
<reference evidence="10" key="1">
    <citation type="submission" date="2023-07" db="EMBL/GenBank/DDBJ databases">
        <title>Murine gut Bacillus species.</title>
        <authorList>
            <person name="Gutman E."/>
            <person name="Hashuel R."/>
            <person name="Litvak Y."/>
        </authorList>
    </citation>
    <scope>NUCLEOTIDE SEQUENCE</scope>
    <source>
        <strain evidence="10">RU283</strain>
    </source>
</reference>
<comment type="subcellular location">
    <subcellularLocation>
        <location evidence="1">Cell membrane</location>
        <topology evidence="1">Multi-pass membrane protein</topology>
    </subcellularLocation>
</comment>
<evidence type="ECO:0000256" key="6">
    <source>
        <dbReference type="ARBA" id="ARBA00022989"/>
    </source>
</evidence>
<dbReference type="AlphaFoldDB" id="A0AA90NPJ5"/>
<evidence type="ECO:0000313" key="11">
    <source>
        <dbReference type="Proteomes" id="UP001178277"/>
    </source>
</evidence>
<feature type="transmembrane region" description="Helical" evidence="8">
    <location>
        <begin position="138"/>
        <end position="161"/>
    </location>
</feature>
<proteinExistence type="inferred from homology"/>
<dbReference type="GO" id="GO:0022857">
    <property type="term" value="F:transmembrane transporter activity"/>
    <property type="evidence" value="ECO:0007669"/>
    <property type="project" value="InterPro"/>
</dbReference>
<feature type="transmembrane region" description="Helical" evidence="8">
    <location>
        <begin position="218"/>
        <end position="239"/>
    </location>
</feature>
<organism evidence="10 11">
    <name type="scientific">Peribacillus simplex</name>
    <dbReference type="NCBI Taxonomy" id="1478"/>
    <lineage>
        <taxon>Bacteria</taxon>
        <taxon>Bacillati</taxon>
        <taxon>Bacillota</taxon>
        <taxon>Bacilli</taxon>
        <taxon>Bacillales</taxon>
        <taxon>Bacillaceae</taxon>
        <taxon>Peribacillus</taxon>
    </lineage>
</organism>
<feature type="transmembrane region" description="Helical" evidence="8">
    <location>
        <begin position="47"/>
        <end position="68"/>
    </location>
</feature>
<dbReference type="PROSITE" id="PS50850">
    <property type="entry name" value="MFS"/>
    <property type="match status" value="1"/>
</dbReference>
<dbReference type="GO" id="GO:0005886">
    <property type="term" value="C:plasma membrane"/>
    <property type="evidence" value="ECO:0007669"/>
    <property type="project" value="UniProtKB-SubCell"/>
</dbReference>
<evidence type="ECO:0000256" key="5">
    <source>
        <dbReference type="ARBA" id="ARBA00022692"/>
    </source>
</evidence>
<sequence length="397" mass="42777">MNYIEPAGKSFRKTILALFLGSFVTFADLYSTQPVIPVFAKQFGVSPAMASLTLSFATGTLAICLLLVSFFSENIDRKKIMGTALTLSALLSICVSFIQDDLYILIAIRAIQGAVLAGFPAIAMAYISEEFHPKSLGYVMGIYVSGSSIGGLAGRLIVGVLTDHFSWNIAIGSLGALSLIISLAFWWMLPPSRHAVRVGVSLSRIKTSLINNLRNNRLVLLFGMAFLLMGSFVTVYNFVGIPLMGPPYHLSQTLIGFIFIIYLVGTFSSTWMGRLADQYSRRLVLLSGIAIMMMGALLTLLDPLLLKIMGLALFTFGFFGAHSIASSWVGRLADKSEKALASALYLLFYYAGSSVVGASGGIFLMKFGWGGVISAVSILILLAAACAMMVEKVKIVK</sequence>
<name>A0AA90NPJ5_9BACI</name>
<feature type="transmembrane region" description="Helical" evidence="8">
    <location>
        <begin position="369"/>
        <end position="390"/>
    </location>
</feature>
<gene>
    <name evidence="10" type="ORF">Q8G35_01525</name>
</gene>
<evidence type="ECO:0000256" key="1">
    <source>
        <dbReference type="ARBA" id="ARBA00004651"/>
    </source>
</evidence>
<evidence type="ECO:0000256" key="8">
    <source>
        <dbReference type="SAM" id="Phobius"/>
    </source>
</evidence>
<dbReference type="Proteomes" id="UP001178277">
    <property type="component" value="Unassembled WGS sequence"/>
</dbReference>
<dbReference type="CDD" id="cd17324">
    <property type="entry name" value="MFS_NepI_like"/>
    <property type="match status" value="1"/>
</dbReference>
<dbReference type="InterPro" id="IPR020846">
    <property type="entry name" value="MFS_dom"/>
</dbReference>
<evidence type="ECO:0000256" key="2">
    <source>
        <dbReference type="ARBA" id="ARBA00008335"/>
    </source>
</evidence>
<accession>A0AA90NPJ5</accession>